<gene>
    <name evidence="1" type="ORF">AMECASPLE_008739</name>
</gene>
<organism evidence="1 2">
    <name type="scientific">Ameca splendens</name>
    <dbReference type="NCBI Taxonomy" id="208324"/>
    <lineage>
        <taxon>Eukaryota</taxon>
        <taxon>Metazoa</taxon>
        <taxon>Chordata</taxon>
        <taxon>Craniata</taxon>
        <taxon>Vertebrata</taxon>
        <taxon>Euteleostomi</taxon>
        <taxon>Actinopterygii</taxon>
        <taxon>Neopterygii</taxon>
        <taxon>Teleostei</taxon>
        <taxon>Neoteleostei</taxon>
        <taxon>Acanthomorphata</taxon>
        <taxon>Ovalentaria</taxon>
        <taxon>Atherinomorphae</taxon>
        <taxon>Cyprinodontiformes</taxon>
        <taxon>Goodeidae</taxon>
        <taxon>Ameca</taxon>
    </lineage>
</organism>
<accession>A0ABV0YY00</accession>
<protein>
    <submittedName>
        <fullName evidence="1">Uncharacterized protein</fullName>
    </submittedName>
</protein>
<comment type="caution">
    <text evidence="1">The sequence shown here is derived from an EMBL/GenBank/DDBJ whole genome shotgun (WGS) entry which is preliminary data.</text>
</comment>
<name>A0ABV0YY00_9TELE</name>
<proteinExistence type="predicted"/>
<dbReference type="EMBL" id="JAHRIP010047498">
    <property type="protein sequence ID" value="MEQ2298763.1"/>
    <property type="molecule type" value="Genomic_DNA"/>
</dbReference>
<sequence length="102" mass="11778">MVDRRKMNLRFSRHLMGDIISLPGNKTQTKQTLILLKRGLTSTVENPQTKTKRHRWHEHCCYMTPGSPQCLSIMSESCDLNSVNMTAVNVYNIHKYLQSKSV</sequence>
<keyword evidence="2" id="KW-1185">Reference proteome</keyword>
<dbReference type="Proteomes" id="UP001469553">
    <property type="component" value="Unassembled WGS sequence"/>
</dbReference>
<evidence type="ECO:0000313" key="2">
    <source>
        <dbReference type="Proteomes" id="UP001469553"/>
    </source>
</evidence>
<evidence type="ECO:0000313" key="1">
    <source>
        <dbReference type="EMBL" id="MEQ2298763.1"/>
    </source>
</evidence>
<reference evidence="1 2" key="1">
    <citation type="submission" date="2021-06" db="EMBL/GenBank/DDBJ databases">
        <authorList>
            <person name="Palmer J.M."/>
        </authorList>
    </citation>
    <scope>NUCLEOTIDE SEQUENCE [LARGE SCALE GENOMIC DNA]</scope>
    <source>
        <strain evidence="1 2">AS_MEX2019</strain>
        <tissue evidence="1">Muscle</tissue>
    </source>
</reference>